<reference evidence="3 4" key="1">
    <citation type="submission" date="2016-01" db="EMBL/GenBank/DDBJ databases">
        <title>Investigation of taxonomic status of Bacillus aminovorans.</title>
        <authorList>
            <person name="Verma A."/>
            <person name="Pal Y."/>
            <person name="Krishnamurthi S."/>
        </authorList>
    </citation>
    <scope>NUCLEOTIDE SEQUENCE [LARGE SCALE GENOMIC DNA]</scope>
    <source>
        <strain evidence="3 4">DSM 1314</strain>
    </source>
</reference>
<evidence type="ECO:0000256" key="1">
    <source>
        <dbReference type="ARBA" id="ARBA00008007"/>
    </source>
</evidence>
<protein>
    <recommendedName>
        <fullName evidence="2">Phosphoribosyltransferase domain-containing protein</fullName>
    </recommendedName>
</protein>
<evidence type="ECO:0000313" key="3">
    <source>
        <dbReference type="EMBL" id="OAH59067.1"/>
    </source>
</evidence>
<gene>
    <name evidence="3" type="ORF">AWH49_05245</name>
</gene>
<dbReference type="Pfam" id="PF00156">
    <property type="entry name" value="Pribosyltran"/>
    <property type="match status" value="1"/>
</dbReference>
<dbReference type="AlphaFoldDB" id="A0A177L165"/>
<organism evidence="3 4">
    <name type="scientific">Domibacillus aminovorans</name>
    <dbReference type="NCBI Taxonomy" id="29332"/>
    <lineage>
        <taxon>Bacteria</taxon>
        <taxon>Bacillati</taxon>
        <taxon>Bacillota</taxon>
        <taxon>Bacilli</taxon>
        <taxon>Bacillales</taxon>
        <taxon>Bacillaceae</taxon>
        <taxon>Domibacillus</taxon>
    </lineage>
</organism>
<dbReference type="Gene3D" id="3.40.50.2020">
    <property type="match status" value="1"/>
</dbReference>
<dbReference type="InterPro" id="IPR029057">
    <property type="entry name" value="PRTase-like"/>
</dbReference>
<proteinExistence type="inferred from homology"/>
<dbReference type="Proteomes" id="UP000076935">
    <property type="component" value="Unassembled WGS sequence"/>
</dbReference>
<dbReference type="PANTHER" id="PTHR47505">
    <property type="entry name" value="DNA UTILIZATION PROTEIN YHGH"/>
    <property type="match status" value="1"/>
</dbReference>
<comment type="similarity">
    <text evidence="1">Belongs to the ComF/GntX family.</text>
</comment>
<dbReference type="InterPro" id="IPR051910">
    <property type="entry name" value="ComF/GntX_DNA_util-trans"/>
</dbReference>
<dbReference type="PANTHER" id="PTHR47505:SF1">
    <property type="entry name" value="DNA UTILIZATION PROTEIN YHGH"/>
    <property type="match status" value="1"/>
</dbReference>
<dbReference type="STRING" id="29332.AWH48_08365"/>
<evidence type="ECO:0000313" key="4">
    <source>
        <dbReference type="Proteomes" id="UP000076935"/>
    </source>
</evidence>
<dbReference type="EMBL" id="LQWY01000067">
    <property type="protein sequence ID" value="OAH59067.1"/>
    <property type="molecule type" value="Genomic_DNA"/>
</dbReference>
<sequence>MSNQSLYVYNEAMQSIIARFKYRGDYVLASIFADDVRRMTLAAACDLICAVPLPPTRLAERRFNQSEALIEAAGLAHVSLISRSESDKQSKKSRMERVNATQTFYPIGDAAGKSVLVIDDIYTTGATIRLVAKALMEAGASSVKSITIARSGS</sequence>
<dbReference type="InterPro" id="IPR000836">
    <property type="entry name" value="PRTase_dom"/>
</dbReference>
<keyword evidence="4" id="KW-1185">Reference proteome</keyword>
<dbReference type="SUPFAM" id="SSF53271">
    <property type="entry name" value="PRTase-like"/>
    <property type="match status" value="1"/>
</dbReference>
<comment type="caution">
    <text evidence="3">The sequence shown here is derived from an EMBL/GenBank/DDBJ whole genome shotgun (WGS) entry which is preliminary data.</text>
</comment>
<feature type="domain" description="Phosphoribosyltransferase" evidence="2">
    <location>
        <begin position="88"/>
        <end position="151"/>
    </location>
</feature>
<accession>A0A177L165</accession>
<evidence type="ECO:0000259" key="2">
    <source>
        <dbReference type="Pfam" id="PF00156"/>
    </source>
</evidence>
<name>A0A177L165_9BACI</name>
<dbReference type="RefSeq" id="WP_051927841.1">
    <property type="nucleotide sequence ID" value="NZ_JBCNAN010000007.1"/>
</dbReference>
<dbReference type="CDD" id="cd06223">
    <property type="entry name" value="PRTases_typeI"/>
    <property type="match status" value="1"/>
</dbReference>